<dbReference type="GO" id="GO:0016491">
    <property type="term" value="F:oxidoreductase activity"/>
    <property type="evidence" value="ECO:0007669"/>
    <property type="project" value="TreeGrafter"/>
</dbReference>
<comment type="caution">
    <text evidence="2">The sequence shown here is derived from an EMBL/GenBank/DDBJ whole genome shotgun (WGS) entry which is preliminary data.</text>
</comment>
<feature type="region of interest" description="Disordered" evidence="1">
    <location>
        <begin position="281"/>
        <end position="306"/>
    </location>
</feature>
<gene>
    <name evidence="2" type="ORF">BGZ70_001600</name>
</gene>
<feature type="compositionally biased region" description="Low complexity" evidence="1">
    <location>
        <begin position="428"/>
        <end position="447"/>
    </location>
</feature>
<dbReference type="EMBL" id="JAAAHY010001365">
    <property type="protein sequence ID" value="KAF9949852.1"/>
    <property type="molecule type" value="Genomic_DNA"/>
</dbReference>
<dbReference type="SUPFAM" id="SSF51905">
    <property type="entry name" value="FAD/NAD(P)-binding domain"/>
    <property type="match status" value="1"/>
</dbReference>
<accession>A0A9P6IVZ8</accession>
<feature type="region of interest" description="Disordered" evidence="1">
    <location>
        <begin position="389"/>
        <end position="449"/>
    </location>
</feature>
<dbReference type="Proteomes" id="UP000738359">
    <property type="component" value="Unassembled WGS sequence"/>
</dbReference>
<evidence type="ECO:0000313" key="3">
    <source>
        <dbReference type="Proteomes" id="UP000738359"/>
    </source>
</evidence>
<name>A0A9P6IVZ8_MORAP</name>
<dbReference type="InterPro" id="IPR036188">
    <property type="entry name" value="FAD/NAD-bd_sf"/>
</dbReference>
<feature type="compositionally biased region" description="Basic and acidic residues" evidence="1">
    <location>
        <begin position="292"/>
        <end position="303"/>
    </location>
</feature>
<organism evidence="2 3">
    <name type="scientific">Mortierella alpina</name>
    <name type="common">Oleaginous fungus</name>
    <name type="synonym">Mortierella renispora</name>
    <dbReference type="NCBI Taxonomy" id="64518"/>
    <lineage>
        <taxon>Eukaryota</taxon>
        <taxon>Fungi</taxon>
        <taxon>Fungi incertae sedis</taxon>
        <taxon>Mucoromycota</taxon>
        <taxon>Mortierellomycotina</taxon>
        <taxon>Mortierellomycetes</taxon>
        <taxon>Mortierellales</taxon>
        <taxon>Mortierellaceae</taxon>
        <taxon>Mortierella</taxon>
    </lineage>
</organism>
<feature type="compositionally biased region" description="Polar residues" evidence="1">
    <location>
        <begin position="617"/>
        <end position="628"/>
    </location>
</feature>
<reference evidence="2" key="1">
    <citation type="journal article" date="2020" name="Fungal Divers.">
        <title>Resolving the Mortierellaceae phylogeny through synthesis of multi-gene phylogenetics and phylogenomics.</title>
        <authorList>
            <person name="Vandepol N."/>
            <person name="Liber J."/>
            <person name="Desiro A."/>
            <person name="Na H."/>
            <person name="Kennedy M."/>
            <person name="Barry K."/>
            <person name="Grigoriev I.V."/>
            <person name="Miller A.N."/>
            <person name="O'Donnell K."/>
            <person name="Stajich J.E."/>
            <person name="Bonito G."/>
        </authorList>
    </citation>
    <scope>NUCLEOTIDE SEQUENCE</scope>
    <source>
        <strain evidence="2">CK1249</strain>
    </source>
</reference>
<keyword evidence="3" id="KW-1185">Reference proteome</keyword>
<dbReference type="PANTHER" id="PTHR42923:SF17">
    <property type="entry name" value="AMINE OXIDASE DOMAIN-CONTAINING PROTEIN"/>
    <property type="match status" value="1"/>
</dbReference>
<dbReference type="InterPro" id="IPR050464">
    <property type="entry name" value="Zeta_carotene_desat/Oxidored"/>
</dbReference>
<proteinExistence type="predicted"/>
<protein>
    <recommendedName>
        <fullName evidence="4">Amine oxidase domain-containing protein</fullName>
    </recommendedName>
</protein>
<evidence type="ECO:0000256" key="1">
    <source>
        <dbReference type="SAM" id="MobiDB-lite"/>
    </source>
</evidence>
<dbReference type="AlphaFoldDB" id="A0A9P6IVZ8"/>
<dbReference type="PANTHER" id="PTHR42923">
    <property type="entry name" value="PROTOPORPHYRINOGEN OXIDASE"/>
    <property type="match status" value="1"/>
</dbReference>
<dbReference type="OrthoDB" id="5977668at2759"/>
<evidence type="ECO:0008006" key="4">
    <source>
        <dbReference type="Google" id="ProtNLM"/>
    </source>
</evidence>
<feature type="region of interest" description="Disordered" evidence="1">
    <location>
        <begin position="517"/>
        <end position="545"/>
    </location>
</feature>
<feature type="region of interest" description="Disordered" evidence="1">
    <location>
        <begin position="595"/>
        <end position="637"/>
    </location>
</feature>
<evidence type="ECO:0000313" key="2">
    <source>
        <dbReference type="EMBL" id="KAF9949852.1"/>
    </source>
</evidence>
<sequence>MRSFFPEYYPNLVRLYRSLGIKIHDADNTLACFDVAVPAADASSQSSRDYPSKPAVQEPYLSSRSYKVGSGHTITLPDLPPFSIFNPVPFGRRVLAYYRIAKDYIRILIVSKEFMSKGRMMDVGKHPIEWGNGRYITLREFLEAGGYSHDFAAFFVPLFACVCTCSFERVMEYPACVVLEYVARCMPFGRMQFVSSGVQEVTEKLSRNLDTIHYNTTIEHIAEVDKTMDDSHADIKGGVVAIDSHGVRRTFDHVIFATQANQAAATLAGYKARSLPRPYIATQGSDSDELSDGSKEGSYHTDPETDSELMSDVVEGLISPSHPYYHQIKTLLKVPYERTQVVCHTDTSFLPKNPAHWRLLNIAKATNADILASPLKRLSQELEQEMMMRSRKARAPRSTIFSVKPASSLRPKSVHRKSSQNRLKAQFAPSNTSSTASLATPSTASQSHNSAMATHIMNRTIRKLGETTKFLQTTNPIFPPRPETVIASAWFERAVVNPQSVKAVDELQLQMEQQTARWISRNGQHSSDDQDQRQSHSQSQNPVPTSDRVWFVGSYAYPGIPLLEGCVVSAVQLMERIVAAEPALQLAASASASADSFLKRDEPMRNRRRERREATVTGGSASTQQQENGKAGQATRPTPSAVYFRTAWKDALEDGRRWDERQQPSGTVWTRWVSNVYAELGWMLCMYALAIVKWWVVLAIESFGGDSRHWALT</sequence>